<reference evidence="3" key="1">
    <citation type="submission" date="2018-12" db="EMBL/GenBank/DDBJ databases">
        <title>The complete genome of Metarhizium rileyi, a key fungal pathogen of Lepidoptera.</title>
        <authorList>
            <person name="Binneck E."/>
            <person name="Lastra C.C.L."/>
            <person name="Sosa-Gomez D.R."/>
        </authorList>
    </citation>
    <scope>NUCLEOTIDE SEQUENCE [LARGE SCALE GENOMIC DNA]</scope>
    <source>
        <strain evidence="3">Cep018-CH2</strain>
    </source>
</reference>
<feature type="region of interest" description="Disordered" evidence="1">
    <location>
        <begin position="533"/>
        <end position="560"/>
    </location>
</feature>
<feature type="compositionally biased region" description="Polar residues" evidence="1">
    <location>
        <begin position="186"/>
        <end position="198"/>
    </location>
</feature>
<name>A0A5C6GIQ8_METRR</name>
<proteinExistence type="predicted"/>
<dbReference type="Proteomes" id="UP000317257">
    <property type="component" value="Unassembled WGS sequence"/>
</dbReference>
<protein>
    <submittedName>
        <fullName evidence="2">Uncharacterized protein</fullName>
    </submittedName>
</protein>
<evidence type="ECO:0000256" key="1">
    <source>
        <dbReference type="SAM" id="MobiDB-lite"/>
    </source>
</evidence>
<feature type="compositionally biased region" description="Basic and acidic residues" evidence="1">
    <location>
        <begin position="30"/>
        <end position="39"/>
    </location>
</feature>
<gene>
    <name evidence="2" type="ORF">ED733_007677</name>
</gene>
<evidence type="ECO:0000313" key="3">
    <source>
        <dbReference type="Proteomes" id="UP000317257"/>
    </source>
</evidence>
<comment type="caution">
    <text evidence="2">The sequence shown here is derived from an EMBL/GenBank/DDBJ whole genome shotgun (WGS) entry which is preliminary data.</text>
</comment>
<feature type="compositionally biased region" description="Basic and acidic residues" evidence="1">
    <location>
        <begin position="7"/>
        <end position="21"/>
    </location>
</feature>
<feature type="compositionally biased region" description="Polar residues" evidence="1">
    <location>
        <begin position="534"/>
        <end position="555"/>
    </location>
</feature>
<feature type="compositionally biased region" description="Acidic residues" evidence="1">
    <location>
        <begin position="159"/>
        <end position="169"/>
    </location>
</feature>
<dbReference type="EMBL" id="SBHS01000005">
    <property type="protein sequence ID" value="TWU76527.1"/>
    <property type="molecule type" value="Genomic_DNA"/>
</dbReference>
<organism evidence="2 3">
    <name type="scientific">Metarhizium rileyi (strain RCEF 4871)</name>
    <name type="common">Nomuraea rileyi</name>
    <dbReference type="NCBI Taxonomy" id="1649241"/>
    <lineage>
        <taxon>Eukaryota</taxon>
        <taxon>Fungi</taxon>
        <taxon>Dikarya</taxon>
        <taxon>Ascomycota</taxon>
        <taxon>Pezizomycotina</taxon>
        <taxon>Sordariomycetes</taxon>
        <taxon>Hypocreomycetidae</taxon>
        <taxon>Hypocreales</taxon>
        <taxon>Clavicipitaceae</taxon>
        <taxon>Metarhizium</taxon>
    </lineage>
</organism>
<sequence length="573" mass="64174">MTSYHQRHMEGRQKAKRDRPSPLRIVKRSRGNDYDADARGDTNAVIYDSDSEVSSIIDRTKRLQIFKRRTQHQTPTARTFWASSVDLRHPQTRSWEEAVARCRGLLRRSTPNIRNYKRYLTIGRSRSAHTESGRRLSSTCSSQPSASADYYRSSSTSSEEMDSTSVDDMEYQHSCESSGILEPQSPLGTSNQLSPRQMSQNTRTYILSPRVVATPQQKELDGTESSVWVAVEISGKLSQISTAKTPKAPETQHDIVAGTYINHKLDRFFDFGCLYDLTMEVSAVPGTAILDVVHEQSWPTTIYAGTSVLVMVHIRLHTSTRGTEMGHARPKSNELMEELERQLGDVQTQLMNIRVLYHHSAFPEIVNVELPQSGLCHLQSRMETTATAAIAWKSRSSVWSPKSKAPQNSLFPLLVQHWGDEKAISLQRRISDSQTTRVKDSGCDTIDSAATSRDNEALGMTFGFDMDPLHGAAPELQRYLLDGTSLNIPQAIFLSRNQDVGLGTKLQEVGASPSSPVRDMYYFGERALRALAPSPTSESNNIQTNPTAGEQTSLGNPELKHKDSNFWDWGSWF</sequence>
<feature type="region of interest" description="Disordered" evidence="1">
    <location>
        <begin position="1"/>
        <end position="39"/>
    </location>
</feature>
<accession>A0A5C6GIQ8</accession>
<evidence type="ECO:0000313" key="2">
    <source>
        <dbReference type="EMBL" id="TWU76527.1"/>
    </source>
</evidence>
<dbReference type="AlphaFoldDB" id="A0A5C6GIQ8"/>
<feature type="region of interest" description="Disordered" evidence="1">
    <location>
        <begin position="126"/>
        <end position="198"/>
    </location>
</feature>
<feature type="compositionally biased region" description="Low complexity" evidence="1">
    <location>
        <begin position="137"/>
        <end position="158"/>
    </location>
</feature>